<gene>
    <name evidence="1" type="ORF">Rumeso_04024</name>
</gene>
<name>A0A017HIT8_9RHOB</name>
<sequence>MGLGGAALAEESTGLEPTWFSPLPEVFFAAPTGLTLQEYGPDWVSIGTPSLENGFLPEVDVHAFQGGPSEGSPDFETFALAALRNTCAADGPGETIHCDAVRHRQPFTSDSGLEGEILYLDRVHETWDPASREVTVFGQIFLFDLSGKTNGEEWIALVVQPVPTLELDAIDDQLLADIARTVEVATGPIDGG</sequence>
<dbReference type="HOGENOM" id="CLU_1414254_0_0_5"/>
<organism evidence="1 2">
    <name type="scientific">Rubellimicrobium mesophilum DSM 19309</name>
    <dbReference type="NCBI Taxonomy" id="442562"/>
    <lineage>
        <taxon>Bacteria</taxon>
        <taxon>Pseudomonadati</taxon>
        <taxon>Pseudomonadota</taxon>
        <taxon>Alphaproteobacteria</taxon>
        <taxon>Rhodobacterales</taxon>
        <taxon>Roseobacteraceae</taxon>
        <taxon>Rubellimicrobium</taxon>
    </lineage>
</organism>
<evidence type="ECO:0000313" key="1">
    <source>
        <dbReference type="EMBL" id="EYD74417.1"/>
    </source>
</evidence>
<dbReference type="AlphaFoldDB" id="A0A017HIT8"/>
<evidence type="ECO:0000313" key="2">
    <source>
        <dbReference type="Proteomes" id="UP000019666"/>
    </source>
</evidence>
<dbReference type="EMBL" id="AOSK01000115">
    <property type="protein sequence ID" value="EYD74417.1"/>
    <property type="molecule type" value="Genomic_DNA"/>
</dbReference>
<accession>A0A017HIT8</accession>
<dbReference type="Proteomes" id="UP000019666">
    <property type="component" value="Unassembled WGS sequence"/>
</dbReference>
<comment type="caution">
    <text evidence="1">The sequence shown here is derived from an EMBL/GenBank/DDBJ whole genome shotgun (WGS) entry which is preliminary data.</text>
</comment>
<protein>
    <submittedName>
        <fullName evidence="1">Uncharacterized protein</fullName>
    </submittedName>
</protein>
<proteinExistence type="predicted"/>
<keyword evidence="2" id="KW-1185">Reference proteome</keyword>
<reference evidence="1 2" key="1">
    <citation type="submission" date="2013-02" db="EMBL/GenBank/DDBJ databases">
        <authorList>
            <person name="Fiebig A."/>
            <person name="Goeker M."/>
            <person name="Klenk H.-P.P."/>
        </authorList>
    </citation>
    <scope>NUCLEOTIDE SEQUENCE [LARGE SCALE GENOMIC DNA]</scope>
    <source>
        <strain evidence="1 2">DSM 19309</strain>
    </source>
</reference>